<dbReference type="AlphaFoldDB" id="B9JMB0"/>
<feature type="region of interest" description="Disordered" evidence="1">
    <location>
        <begin position="36"/>
        <end position="166"/>
    </location>
</feature>
<feature type="compositionally biased region" description="Basic and acidic residues" evidence="1">
    <location>
        <begin position="51"/>
        <end position="60"/>
    </location>
</feature>
<feature type="compositionally biased region" description="Polar residues" evidence="1">
    <location>
        <begin position="137"/>
        <end position="158"/>
    </location>
</feature>
<accession>B9JMB0</accession>
<dbReference type="Proteomes" id="UP000001600">
    <property type="component" value="Chromosome 2"/>
</dbReference>
<feature type="compositionally biased region" description="Polar residues" evidence="1">
    <location>
        <begin position="36"/>
        <end position="50"/>
    </location>
</feature>
<proteinExistence type="predicted"/>
<gene>
    <name evidence="2" type="ordered locus">Arad_9922</name>
</gene>
<dbReference type="eggNOG" id="ENOG50319QJ">
    <property type="taxonomic scope" value="Bacteria"/>
</dbReference>
<dbReference type="RefSeq" id="WP_015918116.1">
    <property type="nucleotide sequence ID" value="NC_011983.1"/>
</dbReference>
<evidence type="ECO:0000313" key="2">
    <source>
        <dbReference type="EMBL" id="ACM30861.1"/>
    </source>
</evidence>
<reference evidence="2 3" key="1">
    <citation type="journal article" date="2009" name="J. Bacteriol.">
        <title>Genome sequences of three Agrobacterium biovars help elucidate the evolution of multichromosome genomes in bacteria.</title>
        <authorList>
            <person name="Slater S.C."/>
            <person name="Goldman B.S."/>
            <person name="Goodner B."/>
            <person name="Setubal J.C."/>
            <person name="Farrand S.K."/>
            <person name="Nester E.W."/>
            <person name="Burr T.J."/>
            <person name="Banta L."/>
            <person name="Dickerman A.W."/>
            <person name="Paulsen I."/>
            <person name="Otten L."/>
            <person name="Suen G."/>
            <person name="Welch R."/>
            <person name="Almeida N.F."/>
            <person name="Arnold F."/>
            <person name="Burton O.T."/>
            <person name="Du Z."/>
            <person name="Ewing A."/>
            <person name="Godsy E."/>
            <person name="Heisel S."/>
            <person name="Houmiel K.L."/>
            <person name="Jhaveri J."/>
            <person name="Lu J."/>
            <person name="Miller N.M."/>
            <person name="Norton S."/>
            <person name="Chen Q."/>
            <person name="Phoolcharoen W."/>
            <person name="Ohlin V."/>
            <person name="Ondrusek D."/>
            <person name="Pride N."/>
            <person name="Stricklin S.L."/>
            <person name="Sun J."/>
            <person name="Wheeler C."/>
            <person name="Wilson L."/>
            <person name="Zhu H."/>
            <person name="Wood D.W."/>
        </authorList>
    </citation>
    <scope>NUCLEOTIDE SEQUENCE [LARGE SCALE GENOMIC DNA]</scope>
    <source>
        <strain evidence="3">K84 / ATCC BAA-868</strain>
    </source>
</reference>
<dbReference type="EMBL" id="CP000629">
    <property type="protein sequence ID" value="ACM30861.1"/>
    <property type="molecule type" value="Genomic_DNA"/>
</dbReference>
<dbReference type="KEGG" id="ara:Arad_9922"/>
<evidence type="ECO:0000313" key="3">
    <source>
        <dbReference type="Proteomes" id="UP000001600"/>
    </source>
</evidence>
<evidence type="ECO:0000256" key="1">
    <source>
        <dbReference type="SAM" id="MobiDB-lite"/>
    </source>
</evidence>
<dbReference type="STRING" id="311403.Arad_9922"/>
<name>B9JMB0_RHIR8</name>
<organism evidence="2 3">
    <name type="scientific">Rhizobium rhizogenes (strain K84 / ATCC BAA-868)</name>
    <name type="common">Agrobacterium radiobacter</name>
    <dbReference type="NCBI Taxonomy" id="311403"/>
    <lineage>
        <taxon>Bacteria</taxon>
        <taxon>Pseudomonadati</taxon>
        <taxon>Pseudomonadota</taxon>
        <taxon>Alphaproteobacteria</taxon>
        <taxon>Hyphomicrobiales</taxon>
        <taxon>Rhizobiaceae</taxon>
        <taxon>Rhizobium/Agrobacterium group</taxon>
        <taxon>Rhizobium</taxon>
    </lineage>
</organism>
<protein>
    <submittedName>
        <fullName evidence="2">Uncharacterized protein</fullName>
    </submittedName>
</protein>
<sequence length="201" mass="22116">MKSPWKFLVELTSRGRAVEMPAASIEDDAKTTAIESEAQQVSVLPLNSTEATDRPDHDDPPPVDFVATTSNETAGDLDAAPAILLPGDVEEIQVPVREKASQSSAEASASVPQNERSRRSPPTLQTKRPARARKARTNVNAESTRSTNKDQTTQSPSPRETLLDEAISLDEEIRQLRRQLAQKLHLQNAQLKTLLQRFDVS</sequence>
<dbReference type="HOGENOM" id="CLU_095693_0_0_5"/>
<feature type="compositionally biased region" description="Low complexity" evidence="1">
    <location>
        <begin position="101"/>
        <end position="110"/>
    </location>
</feature>